<feature type="region of interest" description="Disordered" evidence="1">
    <location>
        <begin position="88"/>
        <end position="114"/>
    </location>
</feature>
<keyword evidence="3" id="KW-1185">Reference proteome</keyword>
<reference evidence="2" key="1">
    <citation type="submission" date="2023-10" db="EMBL/GenBank/DDBJ databases">
        <authorList>
            <person name="Chen Y."/>
            <person name="Shah S."/>
            <person name="Dougan E. K."/>
            <person name="Thang M."/>
            <person name="Chan C."/>
        </authorList>
    </citation>
    <scope>NUCLEOTIDE SEQUENCE [LARGE SCALE GENOMIC DNA]</scope>
</reference>
<evidence type="ECO:0000313" key="2">
    <source>
        <dbReference type="EMBL" id="CAK0832227.1"/>
    </source>
</evidence>
<dbReference type="EMBL" id="CAUYUJ010011592">
    <property type="protein sequence ID" value="CAK0832227.1"/>
    <property type="molecule type" value="Genomic_DNA"/>
</dbReference>
<accession>A0ABN9SKD5</accession>
<organism evidence="2 3">
    <name type="scientific">Prorocentrum cordatum</name>
    <dbReference type="NCBI Taxonomy" id="2364126"/>
    <lineage>
        <taxon>Eukaryota</taxon>
        <taxon>Sar</taxon>
        <taxon>Alveolata</taxon>
        <taxon>Dinophyceae</taxon>
        <taxon>Prorocentrales</taxon>
        <taxon>Prorocentraceae</taxon>
        <taxon>Prorocentrum</taxon>
    </lineage>
</organism>
<comment type="caution">
    <text evidence="2">The sequence shown here is derived from an EMBL/GenBank/DDBJ whole genome shotgun (WGS) entry which is preliminary data.</text>
</comment>
<proteinExistence type="predicted"/>
<gene>
    <name evidence="2" type="ORF">PCOR1329_LOCUS30294</name>
</gene>
<evidence type="ECO:0000256" key="1">
    <source>
        <dbReference type="SAM" id="MobiDB-lite"/>
    </source>
</evidence>
<sequence>MSSSGQGWCPMRAQRTSLHFSTSSSPSGAISRSLAWSMTMANLINRELPPWRRFCRRRLKTNDLGLENIGLVIRVLLLFALGEHGFSPGGGTHNGPNPADAKWIADGSAPFDPP</sequence>
<name>A0ABN9SKD5_9DINO</name>
<evidence type="ECO:0008006" key="4">
    <source>
        <dbReference type="Google" id="ProtNLM"/>
    </source>
</evidence>
<evidence type="ECO:0000313" key="3">
    <source>
        <dbReference type="Proteomes" id="UP001189429"/>
    </source>
</evidence>
<protein>
    <recommendedName>
        <fullName evidence="4">Selenoprotein O</fullName>
    </recommendedName>
</protein>
<dbReference type="Proteomes" id="UP001189429">
    <property type="component" value="Unassembled WGS sequence"/>
</dbReference>